<keyword evidence="4" id="KW-0813">Transport</keyword>
<evidence type="ECO:0000313" key="11">
    <source>
        <dbReference type="Proteomes" id="UP000322025"/>
    </source>
</evidence>
<feature type="transmembrane region" description="Helical" evidence="9">
    <location>
        <begin position="42"/>
        <end position="63"/>
    </location>
</feature>
<dbReference type="OrthoDB" id="9768885at2"/>
<evidence type="ECO:0000256" key="9">
    <source>
        <dbReference type="SAM" id="Phobius"/>
    </source>
</evidence>
<organism evidence="10 11">
    <name type="scientific">Mediterraneibacter catenae</name>
    <dbReference type="NCBI Taxonomy" id="2594882"/>
    <lineage>
        <taxon>Bacteria</taxon>
        <taxon>Bacillati</taxon>
        <taxon>Bacillota</taxon>
        <taxon>Clostridia</taxon>
        <taxon>Lachnospirales</taxon>
        <taxon>Lachnospiraceae</taxon>
        <taxon>Mediterraneibacter</taxon>
    </lineage>
</organism>
<keyword evidence="5 9" id="KW-0812">Transmembrane</keyword>
<dbReference type="GO" id="GO:0015293">
    <property type="term" value="F:symporter activity"/>
    <property type="evidence" value="ECO:0007669"/>
    <property type="project" value="InterPro"/>
</dbReference>
<dbReference type="InterPro" id="IPR001991">
    <property type="entry name" value="Na-dicarboxylate_symporter"/>
</dbReference>
<feature type="transmembrane region" description="Helical" evidence="9">
    <location>
        <begin position="191"/>
        <end position="210"/>
    </location>
</feature>
<evidence type="ECO:0000256" key="5">
    <source>
        <dbReference type="ARBA" id="ARBA00022692"/>
    </source>
</evidence>
<gene>
    <name evidence="10" type="ORF">FNY66_01490</name>
</gene>
<dbReference type="Proteomes" id="UP000322025">
    <property type="component" value="Unassembled WGS sequence"/>
</dbReference>
<feature type="transmembrane region" description="Helical" evidence="9">
    <location>
        <begin position="376"/>
        <end position="394"/>
    </location>
</feature>
<evidence type="ECO:0000313" key="10">
    <source>
        <dbReference type="EMBL" id="KAA8502952.1"/>
    </source>
</evidence>
<evidence type="ECO:0000256" key="7">
    <source>
        <dbReference type="ARBA" id="ARBA00023136"/>
    </source>
</evidence>
<accession>A0A5M9I5Q2</accession>
<evidence type="ECO:0000256" key="6">
    <source>
        <dbReference type="ARBA" id="ARBA00022989"/>
    </source>
</evidence>
<feature type="transmembrane region" description="Helical" evidence="9">
    <location>
        <begin position="343"/>
        <end position="364"/>
    </location>
</feature>
<keyword evidence="11" id="KW-1185">Reference proteome</keyword>
<dbReference type="InterPro" id="IPR036458">
    <property type="entry name" value="Na:dicarbo_symporter_sf"/>
</dbReference>
<dbReference type="GO" id="GO:0005886">
    <property type="term" value="C:plasma membrane"/>
    <property type="evidence" value="ECO:0007669"/>
    <property type="project" value="TreeGrafter"/>
</dbReference>
<comment type="subcellular location">
    <subcellularLocation>
        <location evidence="1">Membrane</location>
        <topology evidence="1">Multi-pass membrane protein</topology>
    </subcellularLocation>
</comment>
<protein>
    <recommendedName>
        <fullName evidence="3">L-cystine uptake protein TcyP</fullName>
    </recommendedName>
    <alternativeName>
        <fullName evidence="8">Transporter of cystine TcyP</fullName>
    </alternativeName>
</protein>
<reference evidence="10" key="1">
    <citation type="submission" date="2019-07" db="EMBL/GenBank/DDBJ databases">
        <authorList>
            <person name="Wongkuna S."/>
            <person name="Scaria J."/>
        </authorList>
    </citation>
    <scope>NUCLEOTIDE SEQUENCE [LARGE SCALE GENOMIC DNA]</scope>
    <source>
        <strain evidence="10">SW178</strain>
    </source>
</reference>
<sequence>MDNVFLKDFMMISDFRTIIFLVVLAALFYLIHVLYHKKHMDFSIVVLIGTGLGLVLGLVMQFVAGFPDDPMEVTFVSEATTWYAMFGSGYLNLIRMIVVPLVMISILQVVINMQQGKTMASLVKKTIAVTMGMVAIASVTGIVVGLLFGIGQGGTIVEEGTATAKEITPVATTIQNLIPNNIVSAMVDSNIIGLVIFSAFLGLAVWWVKHDPSTEGFAKPLYDLINAAHKAMINMALLILDYMPWAVMALLANTIAQRGLSSIIEVGKFIIALYVAVIIQFIIQLILLVINGLNPVVYLKKSFATMLLAFTSRSSVGCLPMTIETLTKKLGVDQGTASFVAGFGTTAGMQGCAGVFPALLIIYVCNITGTPIDITMIVMTIFVVTIGSLGIAGIPGTATMAASVGLSGVGMGAQFSNVSPILAIDPIIDMARTMLNVTGSLTNALVVDKMMGSLDMKAYNDMNAGQVEKKN</sequence>
<feature type="transmembrane region" description="Helical" evidence="9">
    <location>
        <begin position="127"/>
        <end position="150"/>
    </location>
</feature>
<keyword evidence="7 9" id="KW-0472">Membrane</keyword>
<evidence type="ECO:0000256" key="2">
    <source>
        <dbReference type="ARBA" id="ARBA00006148"/>
    </source>
</evidence>
<dbReference type="RefSeq" id="WP_087150229.1">
    <property type="nucleotide sequence ID" value="NZ_VMSO01000001.1"/>
</dbReference>
<dbReference type="GO" id="GO:0015184">
    <property type="term" value="F:L-cystine transmembrane transporter activity"/>
    <property type="evidence" value="ECO:0007669"/>
    <property type="project" value="TreeGrafter"/>
</dbReference>
<dbReference type="EMBL" id="VMSO01000001">
    <property type="protein sequence ID" value="KAA8502952.1"/>
    <property type="molecule type" value="Genomic_DNA"/>
</dbReference>
<feature type="transmembrane region" description="Helical" evidence="9">
    <location>
        <begin position="231"/>
        <end position="251"/>
    </location>
</feature>
<dbReference type="AlphaFoldDB" id="A0A5M9I5Q2"/>
<feature type="transmembrane region" description="Helical" evidence="9">
    <location>
        <begin position="15"/>
        <end position="35"/>
    </location>
</feature>
<evidence type="ECO:0000256" key="3">
    <source>
        <dbReference type="ARBA" id="ARBA00022031"/>
    </source>
</evidence>
<comment type="similarity">
    <text evidence="2">Belongs to the dicarboxylate/amino acid:cation symporter (DAACS) (TC 2.A.23) family.</text>
</comment>
<dbReference type="Gene3D" id="1.10.3860.10">
    <property type="entry name" value="Sodium:dicarboxylate symporter"/>
    <property type="match status" value="1"/>
</dbReference>
<name>A0A5M9I5Q2_9FIRM</name>
<keyword evidence="6 9" id="KW-1133">Transmembrane helix</keyword>
<dbReference type="PRINTS" id="PR00173">
    <property type="entry name" value="EDTRNSPORT"/>
</dbReference>
<evidence type="ECO:0000256" key="1">
    <source>
        <dbReference type="ARBA" id="ARBA00004141"/>
    </source>
</evidence>
<dbReference type="PANTHER" id="PTHR42865">
    <property type="entry name" value="PROTON/GLUTAMATE-ASPARTATE SYMPORTER"/>
    <property type="match status" value="1"/>
</dbReference>
<feature type="transmembrane region" description="Helical" evidence="9">
    <location>
        <begin position="271"/>
        <end position="290"/>
    </location>
</feature>
<feature type="transmembrane region" description="Helical" evidence="9">
    <location>
        <begin position="83"/>
        <end position="107"/>
    </location>
</feature>
<dbReference type="PANTHER" id="PTHR42865:SF5">
    <property type="entry name" value="L-CYSTINE TRANSPORTER TCYP"/>
    <property type="match status" value="1"/>
</dbReference>
<dbReference type="Pfam" id="PF00375">
    <property type="entry name" value="SDF"/>
    <property type="match status" value="1"/>
</dbReference>
<proteinExistence type="inferred from homology"/>
<comment type="caution">
    <text evidence="10">The sequence shown here is derived from an EMBL/GenBank/DDBJ whole genome shotgun (WGS) entry which is preliminary data.</text>
</comment>
<evidence type="ECO:0000256" key="4">
    <source>
        <dbReference type="ARBA" id="ARBA00022448"/>
    </source>
</evidence>
<dbReference type="SUPFAM" id="SSF118215">
    <property type="entry name" value="Proton glutamate symport protein"/>
    <property type="match status" value="1"/>
</dbReference>
<evidence type="ECO:0000256" key="8">
    <source>
        <dbReference type="ARBA" id="ARBA00031293"/>
    </source>
</evidence>